<proteinExistence type="predicted"/>
<gene>
    <name evidence="1" type="ORF">CKO40_01635</name>
</gene>
<reference evidence="1" key="1">
    <citation type="submission" date="2017-08" db="EMBL/GenBank/DDBJ databases">
        <authorList>
            <person name="Imhoff J.F."/>
            <person name="Rahn T."/>
            <person name="Kuenzel S."/>
            <person name="Neulinger S.C."/>
        </authorList>
    </citation>
    <scope>NUCLEOTIDE SEQUENCE</scope>
    <source>
        <strain evidence="1">DSM 11080</strain>
    </source>
</reference>
<dbReference type="RefSeq" id="WP_200344118.1">
    <property type="nucleotide sequence ID" value="NZ_NRSJ01000002.1"/>
</dbReference>
<dbReference type="Proteomes" id="UP001296776">
    <property type="component" value="Unassembled WGS sequence"/>
</dbReference>
<sequence length="160" mass="18064">MQRYRDHRDAVDDLLRRFAPLEPVRVPAGEPIPGSYWGGPEAGLLGARIFLRDDTPVHSALHEAGHFVCMDAGRRLALDTDAGGEVAEEDAVCYLQVLMADQLGGISRDQLFADMDAWGYSFRLGNAQAWFERDAEEARDWLRRYGLIDRFGALTWRLRA</sequence>
<name>A0AAJ0U0Z4_9GAMM</name>
<evidence type="ECO:0000313" key="1">
    <source>
        <dbReference type="EMBL" id="MBK1703284.1"/>
    </source>
</evidence>
<comment type="caution">
    <text evidence="1">The sequence shown here is derived from an EMBL/GenBank/DDBJ whole genome shotgun (WGS) entry which is preliminary data.</text>
</comment>
<dbReference type="AlphaFoldDB" id="A0AAJ0U0Z4"/>
<organism evidence="1 2">
    <name type="scientific">Halochromatium glycolicum</name>
    <dbReference type="NCBI Taxonomy" id="85075"/>
    <lineage>
        <taxon>Bacteria</taxon>
        <taxon>Pseudomonadati</taxon>
        <taxon>Pseudomonadota</taxon>
        <taxon>Gammaproteobacteria</taxon>
        <taxon>Chromatiales</taxon>
        <taxon>Chromatiaceae</taxon>
        <taxon>Halochromatium</taxon>
    </lineage>
</organism>
<keyword evidence="2" id="KW-1185">Reference proteome</keyword>
<evidence type="ECO:0000313" key="2">
    <source>
        <dbReference type="Proteomes" id="UP001296776"/>
    </source>
</evidence>
<protein>
    <submittedName>
        <fullName evidence="1">Uncharacterized protein</fullName>
    </submittedName>
</protein>
<reference evidence="1" key="2">
    <citation type="journal article" date="2020" name="Microorganisms">
        <title>Osmotic Adaptation and Compatible Solute Biosynthesis of Phototrophic Bacteria as Revealed from Genome Analyses.</title>
        <authorList>
            <person name="Imhoff J.F."/>
            <person name="Rahn T."/>
            <person name="Kunzel S."/>
            <person name="Keller A."/>
            <person name="Neulinger S.C."/>
        </authorList>
    </citation>
    <scope>NUCLEOTIDE SEQUENCE</scope>
    <source>
        <strain evidence="1">DSM 11080</strain>
    </source>
</reference>
<dbReference type="EMBL" id="NRSJ01000002">
    <property type="protein sequence ID" value="MBK1703284.1"/>
    <property type="molecule type" value="Genomic_DNA"/>
</dbReference>
<accession>A0AAJ0U0Z4</accession>